<accession>A0ABT7HUC2</accession>
<dbReference type="Proteomes" id="UP001173801">
    <property type="component" value="Unassembled WGS sequence"/>
</dbReference>
<dbReference type="SUPFAM" id="SSF46955">
    <property type="entry name" value="Putative DNA-binding domain"/>
    <property type="match status" value="1"/>
</dbReference>
<dbReference type="Pfam" id="PF12728">
    <property type="entry name" value="HTH_17"/>
    <property type="match status" value="1"/>
</dbReference>
<reference evidence="2" key="1">
    <citation type="submission" date="2022-08" db="EMBL/GenBank/DDBJ databases">
        <authorList>
            <person name="Wang H."/>
        </authorList>
    </citation>
    <scope>NUCLEOTIDE SEQUENCE</scope>
    <source>
        <strain evidence="2">PS10</strain>
    </source>
</reference>
<organism evidence="2 3">
    <name type="scientific">Campylobacter gastrosuis</name>
    <dbReference type="NCBI Taxonomy" id="2974576"/>
    <lineage>
        <taxon>Bacteria</taxon>
        <taxon>Pseudomonadati</taxon>
        <taxon>Campylobacterota</taxon>
        <taxon>Epsilonproteobacteria</taxon>
        <taxon>Campylobacterales</taxon>
        <taxon>Campylobacteraceae</taxon>
        <taxon>Campylobacter</taxon>
    </lineage>
</organism>
<proteinExistence type="predicted"/>
<evidence type="ECO:0000313" key="3">
    <source>
        <dbReference type="Proteomes" id="UP001173801"/>
    </source>
</evidence>
<evidence type="ECO:0000259" key="1">
    <source>
        <dbReference type="Pfam" id="PF12728"/>
    </source>
</evidence>
<feature type="domain" description="Helix-turn-helix" evidence="1">
    <location>
        <begin position="7"/>
        <end position="53"/>
    </location>
</feature>
<keyword evidence="3" id="KW-1185">Reference proteome</keyword>
<reference evidence="2" key="2">
    <citation type="journal article" date="2023" name="Microorganisms">
        <title>Isolation and Genomic Characteristics of Cat-Borne Campylobacter felis sp. nov. and Sheep-Borne Campylobacter ovis sp. nov.</title>
        <authorList>
            <person name="Wang H."/>
            <person name="Li Y."/>
            <person name="Gu Y."/>
            <person name="Zhou G."/>
            <person name="Chen X."/>
            <person name="Zhang X."/>
            <person name="Shao Z."/>
            <person name="Zhang J."/>
            <person name="Zhang M."/>
        </authorList>
    </citation>
    <scope>NUCLEOTIDE SEQUENCE</scope>
    <source>
        <strain evidence="2">PS10</strain>
    </source>
</reference>
<dbReference type="RefSeq" id="WP_284938786.1">
    <property type="nucleotide sequence ID" value="NZ_JANURM010000033.1"/>
</dbReference>
<evidence type="ECO:0000313" key="2">
    <source>
        <dbReference type="EMBL" id="MDL0089989.1"/>
    </source>
</evidence>
<dbReference type="EMBL" id="JANURM010000033">
    <property type="protein sequence ID" value="MDL0089989.1"/>
    <property type="molecule type" value="Genomic_DNA"/>
</dbReference>
<protein>
    <submittedName>
        <fullName evidence="2">Helix-turn-helix domain-containing protein</fullName>
    </submittedName>
</protein>
<dbReference type="InterPro" id="IPR041657">
    <property type="entry name" value="HTH_17"/>
</dbReference>
<comment type="caution">
    <text evidence="2">The sequence shown here is derived from an EMBL/GenBank/DDBJ whole genome shotgun (WGS) entry which is preliminary data.</text>
</comment>
<sequence>MNDTFITKKEALKELGLSSRTLYSLVQSGKIVANKINARLIYYSLNSIRAFKAGINS</sequence>
<gene>
    <name evidence="2" type="ORF">NYG85_11550</name>
</gene>
<name>A0ABT7HUC2_9BACT</name>
<dbReference type="InterPro" id="IPR009061">
    <property type="entry name" value="DNA-bd_dom_put_sf"/>
</dbReference>